<evidence type="ECO:0000256" key="2">
    <source>
        <dbReference type="ARBA" id="ARBA00022448"/>
    </source>
</evidence>
<accession>U3TDZ3</accession>
<dbReference type="STRING" id="1198449.ACAM_0105"/>
<dbReference type="InterPro" id="IPR014729">
    <property type="entry name" value="Rossmann-like_a/b/a_fold"/>
</dbReference>
<keyword evidence="3" id="KW-0285">Flavoprotein</keyword>
<proteinExistence type="inferred from homology"/>
<evidence type="ECO:0000313" key="6">
    <source>
        <dbReference type="EMBL" id="BAN89574.1"/>
    </source>
</evidence>
<dbReference type="SUPFAM" id="SSF52402">
    <property type="entry name" value="Adenine nucleotide alpha hydrolases-like"/>
    <property type="match status" value="1"/>
</dbReference>
<dbReference type="PATRIC" id="fig|1198449.6.peg.109"/>
<dbReference type="InterPro" id="IPR014730">
    <property type="entry name" value="ETF_a/b_N"/>
</dbReference>
<dbReference type="InterPro" id="IPR001308">
    <property type="entry name" value="ETF_a/FixB"/>
</dbReference>
<dbReference type="PIRSF" id="PIRSF000089">
    <property type="entry name" value="Electra_flavoP_a"/>
    <property type="match status" value="1"/>
</dbReference>
<dbReference type="PANTHER" id="PTHR43153">
    <property type="entry name" value="ELECTRON TRANSFER FLAVOPROTEIN ALPHA"/>
    <property type="match status" value="1"/>
</dbReference>
<evidence type="ECO:0000256" key="3">
    <source>
        <dbReference type="ARBA" id="ARBA00022630"/>
    </source>
</evidence>
<dbReference type="EMBL" id="AP012489">
    <property type="protein sequence ID" value="BAN89574.1"/>
    <property type="molecule type" value="Genomic_DNA"/>
</dbReference>
<evidence type="ECO:0000256" key="1">
    <source>
        <dbReference type="ARBA" id="ARBA00005817"/>
    </source>
</evidence>
<organism evidence="6 7">
    <name type="scientific">Aeropyrum camini SY1 = JCM 12091</name>
    <dbReference type="NCBI Taxonomy" id="1198449"/>
    <lineage>
        <taxon>Archaea</taxon>
        <taxon>Thermoproteota</taxon>
        <taxon>Thermoprotei</taxon>
        <taxon>Desulfurococcales</taxon>
        <taxon>Desulfurococcaceae</taxon>
        <taxon>Aeropyrum</taxon>
    </lineage>
</organism>
<dbReference type="PANTHER" id="PTHR43153:SF11">
    <property type="entry name" value="ELECTRON TRANSFER FLAVOPROTEIN, SUBUNIT ALPHA (ETFA)"/>
    <property type="match status" value="1"/>
</dbReference>
<dbReference type="SUPFAM" id="SSF52467">
    <property type="entry name" value="DHS-like NAD/FAD-binding domain"/>
    <property type="match status" value="1"/>
</dbReference>
<name>U3TDZ3_9CREN</name>
<dbReference type="Pfam" id="PF00766">
    <property type="entry name" value="ETF_alpha"/>
    <property type="match status" value="1"/>
</dbReference>
<evidence type="ECO:0000259" key="4">
    <source>
        <dbReference type="Pfam" id="PF00766"/>
    </source>
</evidence>
<dbReference type="KEGG" id="acj:ACAM_0105"/>
<dbReference type="GO" id="GO:0033539">
    <property type="term" value="P:fatty acid beta-oxidation using acyl-CoA dehydrogenase"/>
    <property type="evidence" value="ECO:0007669"/>
    <property type="project" value="TreeGrafter"/>
</dbReference>
<gene>
    <name evidence="6" type="primary">etfA</name>
    <name evidence="6" type="ORF">ACAM_0105</name>
</gene>
<dbReference type="eggNOG" id="arCOG00447">
    <property type="taxonomic scope" value="Archaea"/>
</dbReference>
<dbReference type="Pfam" id="PF01012">
    <property type="entry name" value="ETF"/>
    <property type="match status" value="1"/>
</dbReference>
<dbReference type="Proteomes" id="UP000016887">
    <property type="component" value="Chromosome"/>
</dbReference>
<dbReference type="InterPro" id="IPR014731">
    <property type="entry name" value="ETF_asu_C"/>
</dbReference>
<dbReference type="FunFam" id="3.40.50.1220:FF:000004">
    <property type="entry name" value="Electron transfer flavoprotein"/>
    <property type="match status" value="1"/>
</dbReference>
<feature type="domain" description="Electron transfer flavoprotein alpha subunit C-terminal" evidence="4">
    <location>
        <begin position="182"/>
        <end position="263"/>
    </location>
</feature>
<dbReference type="GO" id="GO:0009055">
    <property type="term" value="F:electron transfer activity"/>
    <property type="evidence" value="ECO:0007669"/>
    <property type="project" value="InterPro"/>
</dbReference>
<dbReference type="InterPro" id="IPR029035">
    <property type="entry name" value="DHS-like_NAD/FAD-binding_dom"/>
</dbReference>
<reference evidence="6 7" key="1">
    <citation type="journal article" date="2013" name="Appl. Environ. Microbiol.">
        <title>Variation of the Virus-Related Elements within Syntenic Genomes of the Hyperthermophilic Archaeon Aeropyrum.</title>
        <authorList>
            <person name="Daifuku T."/>
            <person name="Yoshida T."/>
            <person name="Kitamura T."/>
            <person name="Kawaichi S."/>
            <person name="Inoue T."/>
            <person name="Nomura K."/>
            <person name="Yoshida Y."/>
            <person name="Kuno S."/>
            <person name="Sako Y."/>
        </authorList>
    </citation>
    <scope>NUCLEOTIDE SEQUENCE [LARGE SCALE GENOMIC DNA]</scope>
    <source>
        <strain evidence="6 7">SY1</strain>
    </source>
</reference>
<evidence type="ECO:0000313" key="7">
    <source>
        <dbReference type="Proteomes" id="UP000016887"/>
    </source>
</evidence>
<comment type="similarity">
    <text evidence="1">Belongs to the ETF alpha-subunit/FixB family.</text>
</comment>
<dbReference type="Gene3D" id="3.40.50.1220">
    <property type="entry name" value="TPP-binding domain"/>
    <property type="match status" value="1"/>
</dbReference>
<protein>
    <submittedName>
        <fullName evidence="6">Electron transfer flavoprotein alpha-subunit</fullName>
    </submittedName>
</protein>
<dbReference type="RefSeq" id="WP_022540854.1">
    <property type="nucleotide sequence ID" value="NC_022521.1"/>
</dbReference>
<dbReference type="GO" id="GO:0050660">
    <property type="term" value="F:flavin adenine dinucleotide binding"/>
    <property type="evidence" value="ECO:0007669"/>
    <property type="project" value="InterPro"/>
</dbReference>
<evidence type="ECO:0000259" key="5">
    <source>
        <dbReference type="Pfam" id="PF01012"/>
    </source>
</evidence>
<keyword evidence="2" id="KW-0813">Transport</keyword>
<sequence length="308" mass="33793">MKVLAIAYDPRDFGELATGVRSSLGDVNLIFLAVHNAAEEPDRASGYAEKIYSSRTSNPEAIAQLVEKLVAEEKPDIIVGEAYKNLRDALSRVAGKLDLPMATDVSTLNVEDGRVRFRKGFLSEKAVMEAEIPKPSIILYLTRFTKPQERLEGGEAKVIELEPPQAEMRVVETRPKQMGGVNLEEAEIIVGVGRGFKSKEDLKLAFELAELLNAQIGCTRPIAADLKWLSEDHWIGISGKRVAPKLYIAIGISGSPQHMSGVQNAKIIVAVNKDKNAPIFKQADYGVVADLYKFIPVLIKKLKEKKGG</sequence>
<dbReference type="GeneID" id="17110958"/>
<keyword evidence="7" id="KW-1185">Reference proteome</keyword>
<dbReference type="Gene3D" id="3.40.50.620">
    <property type="entry name" value="HUPs"/>
    <property type="match status" value="1"/>
</dbReference>
<feature type="domain" description="Electron transfer flavoprotein alpha/beta-subunit N-terminal" evidence="5">
    <location>
        <begin position="56"/>
        <end position="164"/>
    </location>
</feature>
<dbReference type="AlphaFoldDB" id="U3TDZ3"/>